<reference evidence="2 3" key="1">
    <citation type="submission" date="2016-12" db="EMBL/GenBank/DDBJ databases">
        <authorList>
            <person name="Song W.-J."/>
            <person name="Kurnit D.M."/>
        </authorList>
    </citation>
    <scope>NUCLEOTIDE SEQUENCE [LARGE SCALE GENOMIC DNA]</scope>
    <source>
        <strain evidence="2 3">175</strain>
    </source>
</reference>
<feature type="transmembrane region" description="Helical" evidence="1">
    <location>
        <begin position="157"/>
        <end position="180"/>
    </location>
</feature>
<feature type="transmembrane region" description="Helical" evidence="1">
    <location>
        <begin position="76"/>
        <end position="95"/>
    </location>
</feature>
<gene>
    <name evidence="2" type="ORF">SAMN02949497_1072</name>
</gene>
<feature type="transmembrane region" description="Helical" evidence="1">
    <location>
        <begin position="12"/>
        <end position="45"/>
    </location>
</feature>
<feature type="transmembrane region" description="Helical" evidence="1">
    <location>
        <begin position="52"/>
        <end position="70"/>
    </location>
</feature>
<feature type="transmembrane region" description="Helical" evidence="1">
    <location>
        <begin position="201"/>
        <end position="219"/>
    </location>
</feature>
<feature type="transmembrane region" description="Helical" evidence="1">
    <location>
        <begin position="225"/>
        <end position="245"/>
    </location>
</feature>
<evidence type="ECO:0000313" key="2">
    <source>
        <dbReference type="EMBL" id="SMF93780.1"/>
    </source>
</evidence>
<accession>A0A1Y6CUB3</accession>
<keyword evidence="1" id="KW-0812">Transmembrane</keyword>
<proteinExistence type="predicted"/>
<organism evidence="2 3">
    <name type="scientific">Methylomagnum ishizawai</name>
    <dbReference type="NCBI Taxonomy" id="1760988"/>
    <lineage>
        <taxon>Bacteria</taxon>
        <taxon>Pseudomonadati</taxon>
        <taxon>Pseudomonadota</taxon>
        <taxon>Gammaproteobacteria</taxon>
        <taxon>Methylococcales</taxon>
        <taxon>Methylococcaceae</taxon>
        <taxon>Methylomagnum</taxon>
    </lineage>
</organism>
<feature type="transmembrane region" description="Helical" evidence="1">
    <location>
        <begin position="257"/>
        <end position="279"/>
    </location>
</feature>
<keyword evidence="1" id="KW-1133">Transmembrane helix</keyword>
<dbReference type="OrthoDB" id="5659946at2"/>
<dbReference type="Proteomes" id="UP000192923">
    <property type="component" value="Unassembled WGS sequence"/>
</dbReference>
<name>A0A1Y6CUB3_9GAMM</name>
<sequence>MRSFANFILRHPLAAVLIAGLFGILALKIPPFALISAAAVGLYALRQGGLPGVLVMLGAGLVVAGGWFWLGSRPGLDFPLVFALWPPLLLAAGTLRRTESQGAALLVVGLWVGLFILAMHLATGDVVAFWKAWLHRAVAAVPGATVKGFEENDTLRIMNGLLAVLYGLSLMLGLLFARWLQSLMYNPGGFGPEFRRLRLPRLALLVTVALIWLSGYFSPVLLADLFMAAMMLYFFVGLAVIHGVIEVRGMNRGWALPVYIVLVYWPQFALSGLALVGAIDAFVDFRAQQPAPPPT</sequence>
<evidence type="ECO:0000313" key="3">
    <source>
        <dbReference type="Proteomes" id="UP000192923"/>
    </source>
</evidence>
<dbReference type="STRING" id="1760988.SAMN02949497_1072"/>
<dbReference type="AlphaFoldDB" id="A0A1Y6CUB3"/>
<evidence type="ECO:0008006" key="4">
    <source>
        <dbReference type="Google" id="ProtNLM"/>
    </source>
</evidence>
<protein>
    <recommendedName>
        <fullName evidence="4">DUF2232 domain-containing protein</fullName>
    </recommendedName>
</protein>
<keyword evidence="1" id="KW-0472">Membrane</keyword>
<dbReference type="RefSeq" id="WP_085210621.1">
    <property type="nucleotide sequence ID" value="NZ_FXAM01000001.1"/>
</dbReference>
<keyword evidence="3" id="KW-1185">Reference proteome</keyword>
<feature type="transmembrane region" description="Helical" evidence="1">
    <location>
        <begin position="102"/>
        <end position="122"/>
    </location>
</feature>
<dbReference type="EMBL" id="FXAM01000001">
    <property type="protein sequence ID" value="SMF93780.1"/>
    <property type="molecule type" value="Genomic_DNA"/>
</dbReference>
<evidence type="ECO:0000256" key="1">
    <source>
        <dbReference type="SAM" id="Phobius"/>
    </source>
</evidence>